<evidence type="ECO:0000313" key="2">
    <source>
        <dbReference type="EMBL" id="CAH1401223.1"/>
    </source>
</evidence>
<reference evidence="2" key="1">
    <citation type="submission" date="2022-01" db="EMBL/GenBank/DDBJ databases">
        <authorList>
            <person name="King R."/>
        </authorList>
    </citation>
    <scope>NUCLEOTIDE SEQUENCE</scope>
</reference>
<name>A0A9P0HFU9_NEZVI</name>
<evidence type="ECO:0000313" key="3">
    <source>
        <dbReference type="Proteomes" id="UP001152798"/>
    </source>
</evidence>
<feature type="signal peptide" evidence="1">
    <location>
        <begin position="1"/>
        <end position="18"/>
    </location>
</feature>
<keyword evidence="1" id="KW-0732">Signal</keyword>
<keyword evidence="3" id="KW-1185">Reference proteome</keyword>
<evidence type="ECO:0000256" key="1">
    <source>
        <dbReference type="SAM" id="SignalP"/>
    </source>
</evidence>
<dbReference type="Proteomes" id="UP001152798">
    <property type="component" value="Chromosome 5"/>
</dbReference>
<gene>
    <name evidence="2" type="ORF">NEZAVI_LOCUS10295</name>
</gene>
<proteinExistence type="predicted"/>
<dbReference type="AlphaFoldDB" id="A0A9P0HFU9"/>
<accession>A0A9P0HFU9</accession>
<organism evidence="2 3">
    <name type="scientific">Nezara viridula</name>
    <name type="common">Southern green stink bug</name>
    <name type="synonym">Cimex viridulus</name>
    <dbReference type="NCBI Taxonomy" id="85310"/>
    <lineage>
        <taxon>Eukaryota</taxon>
        <taxon>Metazoa</taxon>
        <taxon>Ecdysozoa</taxon>
        <taxon>Arthropoda</taxon>
        <taxon>Hexapoda</taxon>
        <taxon>Insecta</taxon>
        <taxon>Pterygota</taxon>
        <taxon>Neoptera</taxon>
        <taxon>Paraneoptera</taxon>
        <taxon>Hemiptera</taxon>
        <taxon>Heteroptera</taxon>
        <taxon>Panheteroptera</taxon>
        <taxon>Pentatomomorpha</taxon>
        <taxon>Pentatomoidea</taxon>
        <taxon>Pentatomidae</taxon>
        <taxon>Pentatominae</taxon>
        <taxon>Nezara</taxon>
    </lineage>
</organism>
<evidence type="ECO:0008006" key="4">
    <source>
        <dbReference type="Google" id="ProtNLM"/>
    </source>
</evidence>
<protein>
    <recommendedName>
        <fullName evidence="4">Neuropeptide</fullName>
    </recommendedName>
</protein>
<dbReference type="EMBL" id="OV725081">
    <property type="protein sequence ID" value="CAH1401223.1"/>
    <property type="molecule type" value="Genomic_DNA"/>
</dbReference>
<sequence length="111" mass="12738">MSRISVLVLAALVSAAASIPSYLDYGYDYPTSYSYSSRYYGSPGYYGSYGRGYGYYGSLGYGSYGADYPYYDSLSPYSYGGYSGLGRYRGYYDRGYDGYYRKPYYDRYSYY</sequence>
<feature type="chain" id="PRO_5040315280" description="Neuropeptide" evidence="1">
    <location>
        <begin position="19"/>
        <end position="111"/>
    </location>
</feature>